<proteinExistence type="inferred from homology"/>
<protein>
    <recommendedName>
        <fullName evidence="13">Trichome birefringence-like N-terminal domain-containing protein</fullName>
    </recommendedName>
</protein>
<dbReference type="InterPro" id="IPR026057">
    <property type="entry name" value="TBL_C"/>
</dbReference>
<dbReference type="PANTHER" id="PTHR32285">
    <property type="entry name" value="PROTEIN TRICHOME BIREFRINGENCE-LIKE 9-RELATED"/>
    <property type="match status" value="1"/>
</dbReference>
<feature type="transmembrane region" description="Helical" evidence="8">
    <location>
        <begin position="22"/>
        <end position="41"/>
    </location>
</feature>
<feature type="domain" description="Trichome birefringence-like N-terminal" evidence="10">
    <location>
        <begin position="69"/>
        <end position="121"/>
    </location>
</feature>
<comment type="subcellular location">
    <subcellularLocation>
        <location evidence="1">Golgi apparatus membrane</location>
        <topology evidence="1">Single-pass type II membrane protein</topology>
    </subcellularLocation>
</comment>
<evidence type="ECO:0000313" key="12">
    <source>
        <dbReference type="Proteomes" id="UP001418222"/>
    </source>
</evidence>
<dbReference type="GO" id="GO:0000139">
    <property type="term" value="C:Golgi membrane"/>
    <property type="evidence" value="ECO:0007669"/>
    <property type="project" value="UniProtKB-SubCell"/>
</dbReference>
<dbReference type="Pfam" id="PF14416">
    <property type="entry name" value="PMR5N"/>
    <property type="match status" value="1"/>
</dbReference>
<accession>A0AAP0BK42</accession>
<evidence type="ECO:0000256" key="1">
    <source>
        <dbReference type="ARBA" id="ARBA00004323"/>
    </source>
</evidence>
<comment type="caution">
    <text evidence="11">The sequence shown here is derived from an EMBL/GenBank/DDBJ whole genome shotgun (WGS) entry which is preliminary data.</text>
</comment>
<keyword evidence="7 8" id="KW-0472">Membrane</keyword>
<reference evidence="11 12" key="1">
    <citation type="journal article" date="2022" name="Nat. Plants">
        <title>Genomes of leafy and leafless Platanthera orchids illuminate the evolution of mycoheterotrophy.</title>
        <authorList>
            <person name="Li M.H."/>
            <person name="Liu K.W."/>
            <person name="Li Z."/>
            <person name="Lu H.C."/>
            <person name="Ye Q.L."/>
            <person name="Zhang D."/>
            <person name="Wang J.Y."/>
            <person name="Li Y.F."/>
            <person name="Zhong Z.M."/>
            <person name="Liu X."/>
            <person name="Yu X."/>
            <person name="Liu D.K."/>
            <person name="Tu X.D."/>
            <person name="Liu B."/>
            <person name="Hao Y."/>
            <person name="Liao X.Y."/>
            <person name="Jiang Y.T."/>
            <person name="Sun W.H."/>
            <person name="Chen J."/>
            <person name="Chen Y.Q."/>
            <person name="Ai Y."/>
            <person name="Zhai J.W."/>
            <person name="Wu S.S."/>
            <person name="Zhou Z."/>
            <person name="Hsiao Y.Y."/>
            <person name="Wu W.L."/>
            <person name="Chen Y.Y."/>
            <person name="Lin Y.F."/>
            <person name="Hsu J.L."/>
            <person name="Li C.Y."/>
            <person name="Wang Z.W."/>
            <person name="Zhao X."/>
            <person name="Zhong W.Y."/>
            <person name="Ma X.K."/>
            <person name="Ma L."/>
            <person name="Huang J."/>
            <person name="Chen G.Z."/>
            <person name="Huang M.Z."/>
            <person name="Huang L."/>
            <person name="Peng D.H."/>
            <person name="Luo Y.B."/>
            <person name="Zou S.Q."/>
            <person name="Chen S.P."/>
            <person name="Lan S."/>
            <person name="Tsai W.C."/>
            <person name="Van de Peer Y."/>
            <person name="Liu Z.J."/>
        </authorList>
    </citation>
    <scope>NUCLEOTIDE SEQUENCE [LARGE SCALE GENOMIC DNA]</scope>
    <source>
        <strain evidence="11">Lor287</strain>
    </source>
</reference>
<dbReference type="InterPro" id="IPR025846">
    <property type="entry name" value="TBL_N"/>
</dbReference>
<dbReference type="EMBL" id="JBBWWQ010000009">
    <property type="protein sequence ID" value="KAK8939275.1"/>
    <property type="molecule type" value="Genomic_DNA"/>
</dbReference>
<evidence type="ECO:0000256" key="8">
    <source>
        <dbReference type="SAM" id="Phobius"/>
    </source>
</evidence>
<evidence type="ECO:0008006" key="13">
    <source>
        <dbReference type="Google" id="ProtNLM"/>
    </source>
</evidence>
<evidence type="ECO:0000259" key="9">
    <source>
        <dbReference type="Pfam" id="PF13839"/>
    </source>
</evidence>
<evidence type="ECO:0000256" key="2">
    <source>
        <dbReference type="ARBA" id="ARBA00007727"/>
    </source>
</evidence>
<evidence type="ECO:0000256" key="3">
    <source>
        <dbReference type="ARBA" id="ARBA00022692"/>
    </source>
</evidence>
<dbReference type="InterPro" id="IPR029962">
    <property type="entry name" value="TBL"/>
</dbReference>
<dbReference type="Pfam" id="PF13839">
    <property type="entry name" value="PC-Esterase"/>
    <property type="match status" value="1"/>
</dbReference>
<evidence type="ECO:0000256" key="5">
    <source>
        <dbReference type="ARBA" id="ARBA00022989"/>
    </source>
</evidence>
<keyword evidence="12" id="KW-1185">Reference proteome</keyword>
<dbReference type="GO" id="GO:1990538">
    <property type="term" value="F:xylan O-acetyltransferase activity"/>
    <property type="evidence" value="ECO:0007669"/>
    <property type="project" value="UniProtKB-ARBA"/>
</dbReference>
<sequence>MVKEARSDWDPWPKLNTKSNQIWLKLFVSALLMGVSFRLLFLRSSAVLPVSESPASPKKIDYLPNATDEKCDIFAGRWIPNPLGVPYTNRTCHFIEEPQNCLKNGRPDTGYLYWRWEPYGCTIPPFDGERFLNSMRNKSWALIGDSILRNHVQSLICLFSKAEDAIEVYHDKDYKSRKWLFPSHNFTLSLVWAPFLVKAEIFENDDGQSDSEIQLHLDTLDHKWTDNYRDFDYIVISAGQWFLKTAIYWDGHKVVGCHYCPGKNLTELGFEHAYRKSLSKLFDHIAEVDHKPMVFYRTWTPDHFENGEWFSGGTCNRSVPYNVGEYGGKDVDHLMRNIELQEFQKAKAKFSEHGIRLKLLDTYSLSLQRPDGHPGPYRTFHPFDRKKKSAAVQNDCLHWCLPGPIDAWNDLLMELVMNDL</sequence>
<name>A0AAP0BK42_9ASPA</name>
<keyword evidence="3 8" id="KW-0812">Transmembrane</keyword>
<evidence type="ECO:0000313" key="11">
    <source>
        <dbReference type="EMBL" id="KAK8939275.1"/>
    </source>
</evidence>
<evidence type="ECO:0000259" key="10">
    <source>
        <dbReference type="Pfam" id="PF14416"/>
    </source>
</evidence>
<keyword evidence="6" id="KW-0333">Golgi apparatus</keyword>
<keyword evidence="5 8" id="KW-1133">Transmembrane helix</keyword>
<dbReference type="Proteomes" id="UP001418222">
    <property type="component" value="Unassembled WGS sequence"/>
</dbReference>
<comment type="similarity">
    <text evidence="2">Belongs to the PC-esterase family. TBL subfamily.</text>
</comment>
<feature type="domain" description="Trichome birefringence-like C-terminal" evidence="9">
    <location>
        <begin position="123"/>
        <end position="414"/>
    </location>
</feature>
<gene>
    <name evidence="11" type="ORF">KSP39_PZI011155</name>
</gene>
<evidence type="ECO:0000256" key="7">
    <source>
        <dbReference type="ARBA" id="ARBA00023136"/>
    </source>
</evidence>
<dbReference type="PANTHER" id="PTHR32285:SF324">
    <property type="entry name" value="PROTEIN TRICHOME BIREFRINGENCE-LIKE 25"/>
    <property type="match status" value="1"/>
</dbReference>
<organism evidence="11 12">
    <name type="scientific">Platanthera zijinensis</name>
    <dbReference type="NCBI Taxonomy" id="2320716"/>
    <lineage>
        <taxon>Eukaryota</taxon>
        <taxon>Viridiplantae</taxon>
        <taxon>Streptophyta</taxon>
        <taxon>Embryophyta</taxon>
        <taxon>Tracheophyta</taxon>
        <taxon>Spermatophyta</taxon>
        <taxon>Magnoliopsida</taxon>
        <taxon>Liliopsida</taxon>
        <taxon>Asparagales</taxon>
        <taxon>Orchidaceae</taxon>
        <taxon>Orchidoideae</taxon>
        <taxon>Orchideae</taxon>
        <taxon>Orchidinae</taxon>
        <taxon>Platanthera</taxon>
    </lineage>
</organism>
<keyword evidence="4" id="KW-0735">Signal-anchor</keyword>
<evidence type="ECO:0000256" key="4">
    <source>
        <dbReference type="ARBA" id="ARBA00022968"/>
    </source>
</evidence>
<evidence type="ECO:0000256" key="6">
    <source>
        <dbReference type="ARBA" id="ARBA00023034"/>
    </source>
</evidence>
<dbReference type="AlphaFoldDB" id="A0AAP0BK42"/>